<name>A0A839H351_9GAMM</name>
<keyword evidence="2" id="KW-1185">Reference proteome</keyword>
<accession>A0A839H351</accession>
<proteinExistence type="predicted"/>
<dbReference type="InterPro" id="IPR025455">
    <property type="entry name" value="DUF4276"/>
</dbReference>
<sequence length="203" mass="23045">MHGRLIFLLEEPSMKELLDQLLPRLFPGWVAGEQFFCIKHNGKADLEKSIPRKLKAWREPNVRFVVVRDNDGGDCVQLKARLVTLCFNCGRSDVLIRLVCQELESWYLGDLTALATAYDNRSLLRTAVVKKYAQPDKLLKPSKALTQLVPEFQKIAGARLLSQHLSITHNCSKSFLVFIAGIQRIAQEMDYQSAVLLNNATEF</sequence>
<protein>
    <submittedName>
        <fullName evidence="1">DUF4276 family protein</fullName>
    </submittedName>
</protein>
<gene>
    <name evidence="1" type="ORF">HUK38_01040</name>
</gene>
<evidence type="ECO:0000313" key="2">
    <source>
        <dbReference type="Proteomes" id="UP000548632"/>
    </source>
</evidence>
<dbReference type="AlphaFoldDB" id="A0A839H351"/>
<dbReference type="Proteomes" id="UP000548632">
    <property type="component" value="Unassembled WGS sequence"/>
</dbReference>
<organism evidence="1 2">
    <name type="scientific">Thiospirillum jenense</name>
    <dbReference type="NCBI Taxonomy" id="1653858"/>
    <lineage>
        <taxon>Bacteria</taxon>
        <taxon>Pseudomonadati</taxon>
        <taxon>Pseudomonadota</taxon>
        <taxon>Gammaproteobacteria</taxon>
        <taxon>Chromatiales</taxon>
        <taxon>Chromatiaceae</taxon>
        <taxon>Thiospirillum</taxon>
    </lineage>
</organism>
<dbReference type="Pfam" id="PF14103">
    <property type="entry name" value="DUF4276"/>
    <property type="match status" value="1"/>
</dbReference>
<evidence type="ECO:0000313" key="1">
    <source>
        <dbReference type="EMBL" id="MBB1124815.1"/>
    </source>
</evidence>
<comment type="caution">
    <text evidence="1">The sequence shown here is derived from an EMBL/GenBank/DDBJ whole genome shotgun (WGS) entry which is preliminary data.</text>
</comment>
<dbReference type="EMBL" id="JABVCQ010000002">
    <property type="protein sequence ID" value="MBB1124815.1"/>
    <property type="molecule type" value="Genomic_DNA"/>
</dbReference>
<reference evidence="1 2" key="1">
    <citation type="journal article" date="2020" name="Arch. Microbiol.">
        <title>The genome sequence of the giant phototrophic gammaproteobacterium Thiospirillum jenense gives insight into its physiological properties and phylogenetic relationships.</title>
        <authorList>
            <person name="Imhoff J.F."/>
            <person name="Meyer T.E."/>
            <person name="Kyndt J.A."/>
        </authorList>
    </citation>
    <scope>NUCLEOTIDE SEQUENCE [LARGE SCALE GENOMIC DNA]</scope>
    <source>
        <strain evidence="1 2">DSM 216</strain>
    </source>
</reference>
<dbReference type="RefSeq" id="WP_182581922.1">
    <property type="nucleotide sequence ID" value="NZ_JABVCQ010000002.1"/>
</dbReference>